<accession>A0A7J8HRP7</accession>
<feature type="region of interest" description="Disordered" evidence="1">
    <location>
        <begin position="1"/>
        <end position="28"/>
    </location>
</feature>
<dbReference type="EMBL" id="JACASE010000004">
    <property type="protein sequence ID" value="KAF6475007.1"/>
    <property type="molecule type" value="Genomic_DNA"/>
</dbReference>
<evidence type="ECO:0000313" key="2">
    <source>
        <dbReference type="EMBL" id="KAF6475007.1"/>
    </source>
</evidence>
<dbReference type="Proteomes" id="UP000593571">
    <property type="component" value="Unassembled WGS sequence"/>
</dbReference>
<reference evidence="2 3" key="1">
    <citation type="journal article" date="2020" name="Nature">
        <title>Six reference-quality genomes reveal evolution of bat adaptations.</title>
        <authorList>
            <person name="Jebb D."/>
            <person name="Huang Z."/>
            <person name="Pippel M."/>
            <person name="Hughes G.M."/>
            <person name="Lavrichenko K."/>
            <person name="Devanna P."/>
            <person name="Winkler S."/>
            <person name="Jermiin L.S."/>
            <person name="Skirmuntt E.C."/>
            <person name="Katzourakis A."/>
            <person name="Burkitt-Gray L."/>
            <person name="Ray D.A."/>
            <person name="Sullivan K.A.M."/>
            <person name="Roscito J.G."/>
            <person name="Kirilenko B.M."/>
            <person name="Davalos L.M."/>
            <person name="Corthals A.P."/>
            <person name="Power M.L."/>
            <person name="Jones G."/>
            <person name="Ransome R.D."/>
            <person name="Dechmann D.K.N."/>
            <person name="Locatelli A.G."/>
            <person name="Puechmaille S.J."/>
            <person name="Fedrigo O."/>
            <person name="Jarvis E.D."/>
            <person name="Hiller M."/>
            <person name="Vernes S.C."/>
            <person name="Myers E.W."/>
            <person name="Teeling E.C."/>
        </authorList>
    </citation>
    <scope>NUCLEOTIDE SEQUENCE [LARGE SCALE GENOMIC DNA]</scope>
    <source>
        <strain evidence="2">MRouAeg1</strain>
        <tissue evidence="2">Muscle</tissue>
    </source>
</reference>
<gene>
    <name evidence="2" type="ORF">HJG63_011100</name>
</gene>
<evidence type="ECO:0000256" key="1">
    <source>
        <dbReference type="SAM" id="MobiDB-lite"/>
    </source>
</evidence>
<name>A0A7J8HRP7_ROUAE</name>
<organism evidence="2 3">
    <name type="scientific">Rousettus aegyptiacus</name>
    <name type="common">Egyptian fruit bat</name>
    <name type="synonym">Pteropus aegyptiacus</name>
    <dbReference type="NCBI Taxonomy" id="9407"/>
    <lineage>
        <taxon>Eukaryota</taxon>
        <taxon>Metazoa</taxon>
        <taxon>Chordata</taxon>
        <taxon>Craniata</taxon>
        <taxon>Vertebrata</taxon>
        <taxon>Euteleostomi</taxon>
        <taxon>Mammalia</taxon>
        <taxon>Eutheria</taxon>
        <taxon>Laurasiatheria</taxon>
        <taxon>Chiroptera</taxon>
        <taxon>Yinpterochiroptera</taxon>
        <taxon>Pteropodoidea</taxon>
        <taxon>Pteropodidae</taxon>
        <taxon>Rousettinae</taxon>
        <taxon>Rousettus</taxon>
    </lineage>
</organism>
<evidence type="ECO:0000313" key="3">
    <source>
        <dbReference type="Proteomes" id="UP000593571"/>
    </source>
</evidence>
<proteinExistence type="predicted"/>
<comment type="caution">
    <text evidence="2">The sequence shown here is derived from an EMBL/GenBank/DDBJ whole genome shotgun (WGS) entry which is preliminary data.</text>
</comment>
<sequence>MGNSSHQGAKEPVWPMGSPPSDRNKPQTIGRSALKAGAAVQTRDLPPCPLEASSILPALASPSQWSRHRLTGVQVLPPSPVTTGAVSKSLNHLPEPRPPHLCSGLTPVCSHKAVGEREIR</sequence>
<dbReference type="AlphaFoldDB" id="A0A7J8HRP7"/>
<protein>
    <submittedName>
        <fullName evidence="2">Uncharacterized protein</fullName>
    </submittedName>
</protein>
<keyword evidence="3" id="KW-1185">Reference proteome</keyword>